<feature type="compositionally biased region" description="Basic residues" evidence="1">
    <location>
        <begin position="1208"/>
        <end position="1224"/>
    </location>
</feature>
<dbReference type="InterPro" id="IPR018200">
    <property type="entry name" value="USP_CS"/>
</dbReference>
<dbReference type="GO" id="GO:0005829">
    <property type="term" value="C:cytosol"/>
    <property type="evidence" value="ECO:0007669"/>
    <property type="project" value="TreeGrafter"/>
</dbReference>
<dbReference type="GO" id="GO:0005634">
    <property type="term" value="C:nucleus"/>
    <property type="evidence" value="ECO:0007669"/>
    <property type="project" value="TreeGrafter"/>
</dbReference>
<dbReference type="FunFam" id="3.90.70.10:FF:000043">
    <property type="entry name" value="Ubiquitin carboxyl-terminal hydrolase 40"/>
    <property type="match status" value="1"/>
</dbReference>
<dbReference type="GO" id="GO:0004843">
    <property type="term" value="F:cysteine-type deubiquitinase activity"/>
    <property type="evidence" value="ECO:0007669"/>
    <property type="project" value="InterPro"/>
</dbReference>
<feature type="compositionally biased region" description="Low complexity" evidence="1">
    <location>
        <begin position="421"/>
        <end position="432"/>
    </location>
</feature>
<dbReference type="EMBL" id="LR791698">
    <property type="protein sequence ID" value="CAB3267560.1"/>
    <property type="molecule type" value="mRNA"/>
</dbReference>
<evidence type="ECO:0000313" key="3">
    <source>
        <dbReference type="EMBL" id="CAB3267560.1"/>
    </source>
</evidence>
<dbReference type="PROSITE" id="PS00972">
    <property type="entry name" value="USP_1"/>
    <property type="match status" value="1"/>
</dbReference>
<dbReference type="PANTHER" id="PTHR24006">
    <property type="entry name" value="UBIQUITIN CARBOXYL-TERMINAL HYDROLASE"/>
    <property type="match status" value="1"/>
</dbReference>
<feature type="region of interest" description="Disordered" evidence="1">
    <location>
        <begin position="1208"/>
        <end position="1228"/>
    </location>
</feature>
<sequence>MFGNLFNDSMTDKKVDNNTAKTVDGQIIEQPPNSRESRNLIGIKNQGATCYLNSLLQTLFLTPEFREALFKLGPEELGKIYDKDKNAKVRVIPLQLQHLFARLLLIDQDACTTKELTDSFGWQNSEQFQQHDVQELSRILFDALETSLVGTSGSDLIQNLFKGNIVNQIKCCVCDRVSETKEEFLDITVSVVSENSLEKSLSNVYESQELMSGKNQYFCEQCNQLVNAQKGAKLESCPPILTLSLLRFNYDMKTFSRYKETGHFAFPVKLDIAKYCKDHDTSVSTEYTLYSVIIHKGSAHRGHYHAYIRDVDGLGHSEIPVADCDYEPNFSFVPNHNLQQLPRKCDKIEEEIGPEELLACLMSVRGAIRISELGRILHEETGITWSKKFRKQYGTMLKFIRSCTQTFVLDSKEQTVSLCDSSRSTPFSTRPPLDTVPEESTQDCTKALNGENLPSPIPNGNDFTFSNDNNETYHDCTDVIANGDLHRIGASWFNVNDELIKPISVHSIPDQFSGQQSAYMLFYRRKDLQRPKECWGDRSHRIPQHISNIITKENERLSLWRTTYEEAVNRLDLHIHIEQTCCFQNQLILPNDPSGCLIHIDRRENISTLVTNINDCIRKILRRKRKQRLKVYHDLTEQTFQKQDEQYSHLHTIKVLPHGGIHLYDCVSEEKTITLKDAKLESDMHLFFWNGKSIFRKEVSCGYDWESVAVVLQCTLSETCHCKFKFAIKHDICLETVKFYASKFLHVGIEEITVEWKTNIVDEEGLSNDVYINLNEVSGETLQYEEMFRAKVKSLTEKCETPQTCGEEKETNIHLKVQNTILKCDEEVLKDAIYTFDASIEMTIEDLKVFIAKTLLITQSSEKFRLSLLCNDEKVPMQENLTLSSYEISENDLLVLEDFRAPSMNQIVLFVKPLLENVFVEVIVDQTLDMFQLVKIVEKQLDMKDNEWHLCRSNCYGEKVTVLNKFDETIVMLGIANGTYLMVCPGKLLKDGMISIKLWWYPPPEMLCDLVTNNEISYIYDSITTKSNTSLNNSLPLLGLRKWKSVDNIDCLAMILGPLEMGNVEVSKDGNLFDLNLAIRNALPENFIWTGKPMRIRTVEKSVLSRILPTQPEMTLKRLKIQNSTQLAVQFSDEELSKDQVALNIVFHVPGTRLYTQPAELICNCNPSQVIQELSKILGIPHSNIKVAKKDCEGNSWKILQMENVARNKHKKKGGKSNAKRKSTVKSNKDVSISLKDSDIIGVKILSEEEKRFTEDIGLDDFDTDDDIQKRKFKDKDQKVIASNKYSFLSGKDTGKITERKSQKNKEAPLKIHVQNFGDGESSLDELPCSEH</sequence>
<evidence type="ECO:0000259" key="2">
    <source>
        <dbReference type="PROSITE" id="PS50235"/>
    </source>
</evidence>
<keyword evidence="3" id="KW-0378">Hydrolase</keyword>
<organism evidence="3">
    <name type="scientific">Phallusia mammillata</name>
    <dbReference type="NCBI Taxonomy" id="59560"/>
    <lineage>
        <taxon>Eukaryota</taxon>
        <taxon>Metazoa</taxon>
        <taxon>Chordata</taxon>
        <taxon>Tunicata</taxon>
        <taxon>Ascidiacea</taxon>
        <taxon>Phlebobranchia</taxon>
        <taxon>Ascidiidae</taxon>
        <taxon>Phallusia</taxon>
    </lineage>
</organism>
<dbReference type="PANTHER" id="PTHR24006:SF842">
    <property type="entry name" value="UBIQUITIN CARBOXYL-TERMINAL HYDROLASE 40"/>
    <property type="match status" value="1"/>
</dbReference>
<dbReference type="InterPro" id="IPR028889">
    <property type="entry name" value="USP"/>
</dbReference>
<protein>
    <submittedName>
        <fullName evidence="3">Ubiquitin carboxyl-terminal hydrolase 40</fullName>
    </submittedName>
</protein>
<dbReference type="Pfam" id="PF25822">
    <property type="entry name" value="UBL_USP40"/>
    <property type="match status" value="1"/>
</dbReference>
<gene>
    <name evidence="3" type="primary">Usp40</name>
</gene>
<dbReference type="Pfam" id="PF00443">
    <property type="entry name" value="UCH"/>
    <property type="match status" value="1"/>
</dbReference>
<reference evidence="3" key="1">
    <citation type="submission" date="2020-04" db="EMBL/GenBank/DDBJ databases">
        <authorList>
            <person name="Neveu A P."/>
        </authorList>
    </citation>
    <scope>NUCLEOTIDE SEQUENCE</scope>
    <source>
        <tissue evidence="3">Whole embryo</tissue>
    </source>
</reference>
<dbReference type="Gene3D" id="3.90.70.10">
    <property type="entry name" value="Cysteine proteinases"/>
    <property type="match status" value="1"/>
</dbReference>
<name>A0A6F9DX25_9ASCI</name>
<dbReference type="SUPFAM" id="SSF54001">
    <property type="entry name" value="Cysteine proteinases"/>
    <property type="match status" value="1"/>
</dbReference>
<feature type="compositionally biased region" description="Basic and acidic residues" evidence="1">
    <location>
        <begin position="1293"/>
        <end position="1310"/>
    </location>
</feature>
<accession>A0A6F9DX25</accession>
<dbReference type="InterPro" id="IPR038765">
    <property type="entry name" value="Papain-like_cys_pep_sf"/>
</dbReference>
<dbReference type="PROSITE" id="PS50235">
    <property type="entry name" value="USP_3"/>
    <property type="match status" value="1"/>
</dbReference>
<dbReference type="InterPro" id="IPR050164">
    <property type="entry name" value="Peptidase_C19"/>
</dbReference>
<dbReference type="GO" id="GO:0016579">
    <property type="term" value="P:protein deubiquitination"/>
    <property type="evidence" value="ECO:0007669"/>
    <property type="project" value="InterPro"/>
</dbReference>
<feature type="region of interest" description="Disordered" evidence="1">
    <location>
        <begin position="420"/>
        <end position="439"/>
    </location>
</feature>
<evidence type="ECO:0000256" key="1">
    <source>
        <dbReference type="SAM" id="MobiDB-lite"/>
    </source>
</evidence>
<dbReference type="InterPro" id="IPR057763">
    <property type="entry name" value="UBL_USP40"/>
</dbReference>
<proteinExistence type="evidence at transcript level"/>
<dbReference type="PROSITE" id="PS00973">
    <property type="entry name" value="USP_2"/>
    <property type="match status" value="1"/>
</dbReference>
<dbReference type="InterPro" id="IPR001394">
    <property type="entry name" value="Peptidase_C19_UCH"/>
</dbReference>
<feature type="region of interest" description="Disordered" evidence="1">
    <location>
        <begin position="1292"/>
        <end position="1332"/>
    </location>
</feature>
<feature type="domain" description="USP" evidence="2">
    <location>
        <begin position="41"/>
        <end position="526"/>
    </location>
</feature>